<accession>A0AAV2FWC6</accession>
<keyword evidence="2" id="KW-1185">Reference proteome</keyword>
<evidence type="ECO:0000313" key="1">
    <source>
        <dbReference type="EMBL" id="CAL1401690.1"/>
    </source>
</evidence>
<name>A0AAV2FWC6_9ROSI</name>
<sequence length="114" mass="12858">MEPKSTEPAELQTEKDKRWNLWNDEAAPRAQSHLCHVHKNLRKSPADIGQMQMLKILRAEKANTSNGYLQVEVLAGIKLPTSLKVLTTSSAVANLAELLELRELKLDRCKSRIV</sequence>
<organism evidence="1 2">
    <name type="scientific">Linum trigynum</name>
    <dbReference type="NCBI Taxonomy" id="586398"/>
    <lineage>
        <taxon>Eukaryota</taxon>
        <taxon>Viridiplantae</taxon>
        <taxon>Streptophyta</taxon>
        <taxon>Embryophyta</taxon>
        <taxon>Tracheophyta</taxon>
        <taxon>Spermatophyta</taxon>
        <taxon>Magnoliopsida</taxon>
        <taxon>eudicotyledons</taxon>
        <taxon>Gunneridae</taxon>
        <taxon>Pentapetalae</taxon>
        <taxon>rosids</taxon>
        <taxon>fabids</taxon>
        <taxon>Malpighiales</taxon>
        <taxon>Linaceae</taxon>
        <taxon>Linum</taxon>
    </lineage>
</organism>
<dbReference type="AlphaFoldDB" id="A0AAV2FWC6"/>
<reference evidence="1 2" key="1">
    <citation type="submission" date="2024-04" db="EMBL/GenBank/DDBJ databases">
        <authorList>
            <person name="Fracassetti M."/>
        </authorList>
    </citation>
    <scope>NUCLEOTIDE SEQUENCE [LARGE SCALE GENOMIC DNA]</scope>
</reference>
<evidence type="ECO:0000313" key="2">
    <source>
        <dbReference type="Proteomes" id="UP001497516"/>
    </source>
</evidence>
<gene>
    <name evidence="1" type="ORF">LTRI10_LOCUS41736</name>
</gene>
<dbReference type="Proteomes" id="UP001497516">
    <property type="component" value="Chromosome 7"/>
</dbReference>
<dbReference type="EMBL" id="OZ034820">
    <property type="protein sequence ID" value="CAL1401690.1"/>
    <property type="molecule type" value="Genomic_DNA"/>
</dbReference>
<protein>
    <submittedName>
        <fullName evidence="1">Uncharacterized protein</fullName>
    </submittedName>
</protein>
<proteinExistence type="predicted"/>